<dbReference type="Gene3D" id="3.30.1370.30">
    <property type="match status" value="1"/>
</dbReference>
<keyword evidence="2 8" id="KW-0699">rRNA-binding</keyword>
<organism evidence="10 11">
    <name type="scientific">Prosthecobacter dejongeii</name>
    <dbReference type="NCBI Taxonomy" id="48465"/>
    <lineage>
        <taxon>Bacteria</taxon>
        <taxon>Pseudomonadati</taxon>
        <taxon>Verrucomicrobiota</taxon>
        <taxon>Verrucomicrobiia</taxon>
        <taxon>Verrucomicrobiales</taxon>
        <taxon>Verrucomicrobiaceae</taxon>
        <taxon>Prosthecobacter</taxon>
    </lineage>
</organism>
<accession>A0A7W8DS19</accession>
<dbReference type="FunFam" id="3.30.1370.30:FF:000002">
    <property type="entry name" value="30S ribosomal protein S8"/>
    <property type="match status" value="1"/>
</dbReference>
<dbReference type="SUPFAM" id="SSF56047">
    <property type="entry name" value="Ribosomal protein S8"/>
    <property type="match status" value="1"/>
</dbReference>
<dbReference type="AlphaFoldDB" id="A0A7W8DS19"/>
<sequence>MTDPISDFLTRIRNAASAGQQEVFVPFSKMKAELSRILQEEGYIWSYEVDTKETHPRLKLKLKYQGKSPVIRSLTRISKPGLRKYVGSTEIPRVLGGLGISILSTSRGIMTGARAKKAKVGGELLAQIW</sequence>
<evidence type="ECO:0000256" key="2">
    <source>
        <dbReference type="ARBA" id="ARBA00022730"/>
    </source>
</evidence>
<evidence type="ECO:0000256" key="9">
    <source>
        <dbReference type="RuleBase" id="RU003660"/>
    </source>
</evidence>
<dbReference type="EMBL" id="JACHIF010000011">
    <property type="protein sequence ID" value="MBB5040022.1"/>
    <property type="molecule type" value="Genomic_DNA"/>
</dbReference>
<evidence type="ECO:0000313" key="10">
    <source>
        <dbReference type="EMBL" id="MBB5040022.1"/>
    </source>
</evidence>
<reference evidence="10 11" key="1">
    <citation type="submission" date="2020-08" db="EMBL/GenBank/DDBJ databases">
        <title>Genomic Encyclopedia of Type Strains, Phase IV (KMG-IV): sequencing the most valuable type-strain genomes for metagenomic binning, comparative biology and taxonomic classification.</title>
        <authorList>
            <person name="Goeker M."/>
        </authorList>
    </citation>
    <scope>NUCLEOTIDE SEQUENCE [LARGE SCALE GENOMIC DNA]</scope>
    <source>
        <strain evidence="10 11">DSM 12251</strain>
    </source>
</reference>
<evidence type="ECO:0000256" key="4">
    <source>
        <dbReference type="ARBA" id="ARBA00022980"/>
    </source>
</evidence>
<protein>
    <recommendedName>
        <fullName evidence="6 8">Small ribosomal subunit protein uS8</fullName>
    </recommendedName>
</protein>
<dbReference type="NCBIfam" id="NF001109">
    <property type="entry name" value="PRK00136.1"/>
    <property type="match status" value="1"/>
</dbReference>
<evidence type="ECO:0000256" key="8">
    <source>
        <dbReference type="HAMAP-Rule" id="MF_01302"/>
    </source>
</evidence>
<keyword evidence="11" id="KW-1185">Reference proteome</keyword>
<dbReference type="Gene3D" id="3.30.1490.10">
    <property type="match status" value="1"/>
</dbReference>
<evidence type="ECO:0000256" key="3">
    <source>
        <dbReference type="ARBA" id="ARBA00022884"/>
    </source>
</evidence>
<evidence type="ECO:0000313" key="11">
    <source>
        <dbReference type="Proteomes" id="UP000534294"/>
    </source>
</evidence>
<keyword evidence="4 8" id="KW-0689">Ribosomal protein</keyword>
<comment type="similarity">
    <text evidence="1 8 9">Belongs to the universal ribosomal protein uS8 family.</text>
</comment>
<dbReference type="InterPro" id="IPR035987">
    <property type="entry name" value="Ribosomal_uS8_sf"/>
</dbReference>
<comment type="function">
    <text evidence="8">One of the primary rRNA binding proteins, it binds directly to 16S rRNA central domain where it helps coordinate assembly of the platform of the 30S subunit.</text>
</comment>
<name>A0A7W8DS19_9BACT</name>
<evidence type="ECO:0000256" key="5">
    <source>
        <dbReference type="ARBA" id="ARBA00023274"/>
    </source>
</evidence>
<dbReference type="GO" id="GO:0005840">
    <property type="term" value="C:ribosome"/>
    <property type="evidence" value="ECO:0007669"/>
    <property type="project" value="UniProtKB-KW"/>
</dbReference>
<dbReference type="GO" id="GO:0006412">
    <property type="term" value="P:translation"/>
    <property type="evidence" value="ECO:0007669"/>
    <property type="project" value="UniProtKB-UniRule"/>
</dbReference>
<keyword evidence="5 8" id="KW-0687">Ribonucleoprotein</keyword>
<evidence type="ECO:0000256" key="7">
    <source>
        <dbReference type="ARBA" id="ARBA00046740"/>
    </source>
</evidence>
<dbReference type="Pfam" id="PF00410">
    <property type="entry name" value="Ribosomal_S8"/>
    <property type="match status" value="1"/>
</dbReference>
<dbReference type="RefSeq" id="WP_184212351.1">
    <property type="nucleotide sequence ID" value="NZ_JACHIF010000011.1"/>
</dbReference>
<comment type="subunit">
    <text evidence="7 8">Part of the 30S ribosomal subunit. Contacts proteins S5 and S12.</text>
</comment>
<gene>
    <name evidence="8" type="primary">rpsH</name>
    <name evidence="10" type="ORF">HNQ64_004301</name>
</gene>
<dbReference type="InterPro" id="IPR047863">
    <property type="entry name" value="Ribosomal_uS8_CS"/>
</dbReference>
<dbReference type="GO" id="GO:0019843">
    <property type="term" value="F:rRNA binding"/>
    <property type="evidence" value="ECO:0007669"/>
    <property type="project" value="UniProtKB-UniRule"/>
</dbReference>
<dbReference type="FunFam" id="3.30.1490.10:FF:000001">
    <property type="entry name" value="30S ribosomal protein S8"/>
    <property type="match status" value="1"/>
</dbReference>
<dbReference type="HAMAP" id="MF_01302_B">
    <property type="entry name" value="Ribosomal_uS8_B"/>
    <property type="match status" value="1"/>
</dbReference>
<evidence type="ECO:0000256" key="6">
    <source>
        <dbReference type="ARBA" id="ARBA00035258"/>
    </source>
</evidence>
<proteinExistence type="inferred from homology"/>
<dbReference type="GO" id="GO:0005737">
    <property type="term" value="C:cytoplasm"/>
    <property type="evidence" value="ECO:0007669"/>
    <property type="project" value="UniProtKB-ARBA"/>
</dbReference>
<dbReference type="PROSITE" id="PS00053">
    <property type="entry name" value="RIBOSOMAL_S8"/>
    <property type="match status" value="1"/>
</dbReference>
<evidence type="ECO:0000256" key="1">
    <source>
        <dbReference type="ARBA" id="ARBA00006471"/>
    </source>
</evidence>
<dbReference type="InterPro" id="IPR000630">
    <property type="entry name" value="Ribosomal_uS8"/>
</dbReference>
<dbReference type="PANTHER" id="PTHR11758">
    <property type="entry name" value="40S RIBOSOMAL PROTEIN S15A"/>
    <property type="match status" value="1"/>
</dbReference>
<keyword evidence="3 8" id="KW-0694">RNA-binding</keyword>
<dbReference type="Proteomes" id="UP000534294">
    <property type="component" value="Unassembled WGS sequence"/>
</dbReference>
<comment type="caution">
    <text evidence="10">The sequence shown here is derived from an EMBL/GenBank/DDBJ whole genome shotgun (WGS) entry which is preliminary data.</text>
</comment>
<dbReference type="GO" id="GO:0003735">
    <property type="term" value="F:structural constituent of ribosome"/>
    <property type="evidence" value="ECO:0007669"/>
    <property type="project" value="InterPro"/>
</dbReference>
<dbReference type="GO" id="GO:1990904">
    <property type="term" value="C:ribonucleoprotein complex"/>
    <property type="evidence" value="ECO:0007669"/>
    <property type="project" value="UniProtKB-KW"/>
</dbReference>